<gene>
    <name evidence="2" type="ORF">glt_00829</name>
</gene>
<proteinExistence type="predicted"/>
<evidence type="ECO:0000313" key="3">
    <source>
        <dbReference type="Proteomes" id="UP000241071"/>
    </source>
</evidence>
<accession>M1PCD6</accession>
<name>M1PCD6_9VIRU</name>
<organism evidence="2 3">
    <name type="scientific">Moumouvirus goulette</name>
    <dbReference type="NCBI Taxonomy" id="1247379"/>
    <lineage>
        <taxon>Viruses</taxon>
        <taxon>Varidnaviria</taxon>
        <taxon>Bamfordvirae</taxon>
        <taxon>Nucleocytoviricota</taxon>
        <taxon>Megaviricetes</taxon>
        <taxon>Imitervirales</taxon>
        <taxon>Mimiviridae</taxon>
        <taxon>Megamimivirinae</taxon>
        <taxon>Moumouvirus</taxon>
        <taxon>Moumouvirus goulettemassiliense</taxon>
    </lineage>
</organism>
<sequence>MNLSKYNTNTIYPCEKIIICGKRLSGKTTLANKLIRKICDDRQIQHLYLIVPKKSITQFNIMNHSKLQNKTTWYIDISQSIIEKINSECNKNDGENIIVVDNIFMDSNIIKNLIKIDATIIISRQYIVYNDISSFNTFIMTKEDSILNKKKFIIWRKNHLSNTNICLILIILKIYLITIHPIIMLW</sequence>
<dbReference type="InterPro" id="IPR027417">
    <property type="entry name" value="P-loop_NTPase"/>
</dbReference>
<reference evidence="2 3" key="1">
    <citation type="submission" date="2012-10" db="EMBL/GenBank/DDBJ databases">
        <title>Complete genome sequence of Moumouvirus goulette.</title>
        <authorList>
            <person name="Fournous G."/>
            <person name="Bougalmi M."/>
            <person name="Colson P."/>
        </authorList>
    </citation>
    <scope>NUCLEOTIDE SEQUENCE [LARGE SCALE GENOMIC DNA]</scope>
</reference>
<keyword evidence="1" id="KW-0812">Transmembrane</keyword>
<evidence type="ECO:0000256" key="1">
    <source>
        <dbReference type="SAM" id="Phobius"/>
    </source>
</evidence>
<keyword evidence="3" id="KW-1185">Reference proteome</keyword>
<feature type="transmembrane region" description="Helical" evidence="1">
    <location>
        <begin position="165"/>
        <end position="183"/>
    </location>
</feature>
<keyword evidence="1" id="KW-0472">Membrane</keyword>
<evidence type="ECO:0000313" key="2">
    <source>
        <dbReference type="EMBL" id="AGF85634.1"/>
    </source>
</evidence>
<keyword evidence="1" id="KW-1133">Transmembrane helix</keyword>
<dbReference type="EMBL" id="KC008572">
    <property type="protein sequence ID" value="AGF85634.1"/>
    <property type="molecule type" value="Genomic_DNA"/>
</dbReference>
<dbReference type="Gene3D" id="3.40.50.300">
    <property type="entry name" value="P-loop containing nucleotide triphosphate hydrolases"/>
    <property type="match status" value="1"/>
</dbReference>
<protein>
    <submittedName>
        <fullName evidence="2">Uncharacterized protein</fullName>
    </submittedName>
</protein>
<dbReference type="Proteomes" id="UP000241071">
    <property type="component" value="Segment"/>
</dbReference>